<dbReference type="InterPro" id="IPR017850">
    <property type="entry name" value="Alkaline_phosphatase_core_sf"/>
</dbReference>
<organism evidence="4 5">
    <name type="scientific">Paenibacillus mendelii</name>
    <dbReference type="NCBI Taxonomy" id="206163"/>
    <lineage>
        <taxon>Bacteria</taxon>
        <taxon>Bacillati</taxon>
        <taxon>Bacillota</taxon>
        <taxon>Bacilli</taxon>
        <taxon>Bacillales</taxon>
        <taxon>Paenibacillaceae</taxon>
        <taxon>Paenibacillus</taxon>
    </lineage>
</organism>
<dbReference type="RefSeq" id="WP_204818757.1">
    <property type="nucleotide sequence ID" value="NZ_JANHOF010000005.1"/>
</dbReference>
<dbReference type="CDD" id="cd16033">
    <property type="entry name" value="sulfatase_like"/>
    <property type="match status" value="1"/>
</dbReference>
<feature type="domain" description="Sulfatase N-terminal" evidence="3">
    <location>
        <begin position="5"/>
        <end position="345"/>
    </location>
</feature>
<dbReference type="EMBL" id="JBHLVF010000023">
    <property type="protein sequence ID" value="MFC0392821.1"/>
    <property type="molecule type" value="Genomic_DNA"/>
</dbReference>
<dbReference type="SUPFAM" id="SSF53649">
    <property type="entry name" value="Alkaline phosphatase-like"/>
    <property type="match status" value="1"/>
</dbReference>
<reference evidence="4 5" key="1">
    <citation type="submission" date="2024-09" db="EMBL/GenBank/DDBJ databases">
        <authorList>
            <person name="Sun Q."/>
            <person name="Mori K."/>
        </authorList>
    </citation>
    <scope>NUCLEOTIDE SEQUENCE [LARGE SCALE GENOMIC DNA]</scope>
    <source>
        <strain evidence="4 5">CCM 4839</strain>
    </source>
</reference>
<protein>
    <submittedName>
        <fullName evidence="4">Sulfatase-like hydrolase/transferase</fullName>
    </submittedName>
</protein>
<evidence type="ECO:0000313" key="4">
    <source>
        <dbReference type="EMBL" id="MFC0392821.1"/>
    </source>
</evidence>
<gene>
    <name evidence="4" type="ORF">ACFFJ8_15730</name>
</gene>
<dbReference type="PANTHER" id="PTHR45953">
    <property type="entry name" value="IDURONATE 2-SULFATASE"/>
    <property type="match status" value="1"/>
</dbReference>
<accession>A0ABV6JAB6</accession>
<sequence>MKRQPNVLIIMSDQHRYDCTGTSGEYPVQTPNIDRIAKEGIWFTNAYTPIPVCGPSRQSFVCGLRPESFGAYWNDGIGLSVSSLSEHDYSWARDLKDAGYETGYIGKWGGSATADPTKFGYDRYINADKDYAIFRADKYPSLAYTSGFFGETDPVPLDDAPTHWLAGQACDMLEELSRSGSPWHARINFSEPHPPCRPSEPFASLYDPKQVPEWGSFRDTFENKPYIQQQQLLNWGIENYTWDDWAPTVARYYGIISQMDDAVGIIMQTLNQLGEDENTIVIYTSDHGDMCGGHRMMDKHHILYDDVVKVPLAIRYPGVVAAGQRSESFVYNALDLPPTLLELLGLPVPQEFHGRSLQPLLAGELPEDWRTSAVSTYNGQQFGLYVQRMIRTTDWKYVWNPTDRDELYDLVNDPNELINRIADPDCQETVAGLRRSLHEELKRTGDGILRGSWLDGQLLEGRKL</sequence>
<name>A0ABV6JAB6_9BACL</name>
<comment type="caution">
    <text evidence="4">The sequence shown here is derived from an EMBL/GenBank/DDBJ whole genome shotgun (WGS) entry which is preliminary data.</text>
</comment>
<keyword evidence="2" id="KW-0378">Hydrolase</keyword>
<proteinExistence type="predicted"/>
<keyword evidence="1" id="KW-0479">Metal-binding</keyword>
<evidence type="ECO:0000259" key="3">
    <source>
        <dbReference type="Pfam" id="PF00884"/>
    </source>
</evidence>
<dbReference type="Pfam" id="PF00884">
    <property type="entry name" value="Sulfatase"/>
    <property type="match status" value="1"/>
</dbReference>
<dbReference type="Gene3D" id="3.40.720.10">
    <property type="entry name" value="Alkaline Phosphatase, subunit A"/>
    <property type="match status" value="1"/>
</dbReference>
<dbReference type="InterPro" id="IPR000917">
    <property type="entry name" value="Sulfatase_N"/>
</dbReference>
<keyword evidence="5" id="KW-1185">Reference proteome</keyword>
<dbReference type="PANTHER" id="PTHR45953:SF1">
    <property type="entry name" value="IDURONATE 2-SULFATASE"/>
    <property type="match status" value="1"/>
</dbReference>
<dbReference type="Proteomes" id="UP001589818">
    <property type="component" value="Unassembled WGS sequence"/>
</dbReference>
<evidence type="ECO:0000256" key="1">
    <source>
        <dbReference type="ARBA" id="ARBA00022723"/>
    </source>
</evidence>
<evidence type="ECO:0000256" key="2">
    <source>
        <dbReference type="ARBA" id="ARBA00022801"/>
    </source>
</evidence>
<evidence type="ECO:0000313" key="5">
    <source>
        <dbReference type="Proteomes" id="UP001589818"/>
    </source>
</evidence>